<dbReference type="EMBL" id="CM044703">
    <property type="protein sequence ID" value="KAI5671352.1"/>
    <property type="molecule type" value="Genomic_DNA"/>
</dbReference>
<evidence type="ECO:0000313" key="2">
    <source>
        <dbReference type="Proteomes" id="UP001060085"/>
    </source>
</evidence>
<gene>
    <name evidence="1" type="ORF">M9H77_11716</name>
</gene>
<dbReference type="Proteomes" id="UP001060085">
    <property type="component" value="Linkage Group LG03"/>
</dbReference>
<accession>A0ACC0BFI3</accession>
<reference evidence="2" key="1">
    <citation type="journal article" date="2023" name="Nat. Plants">
        <title>Single-cell RNA sequencing provides a high-resolution roadmap for understanding the multicellular compartmentation of specialized metabolism.</title>
        <authorList>
            <person name="Sun S."/>
            <person name="Shen X."/>
            <person name="Li Y."/>
            <person name="Li Y."/>
            <person name="Wang S."/>
            <person name="Li R."/>
            <person name="Zhang H."/>
            <person name="Shen G."/>
            <person name="Guo B."/>
            <person name="Wei J."/>
            <person name="Xu J."/>
            <person name="St-Pierre B."/>
            <person name="Chen S."/>
            <person name="Sun C."/>
        </authorList>
    </citation>
    <scope>NUCLEOTIDE SEQUENCE [LARGE SCALE GENOMIC DNA]</scope>
</reference>
<comment type="caution">
    <text evidence="1">The sequence shown here is derived from an EMBL/GenBank/DDBJ whole genome shotgun (WGS) entry which is preliminary data.</text>
</comment>
<name>A0ACC0BFI3_CATRO</name>
<protein>
    <submittedName>
        <fullName evidence="1">Uncharacterized protein</fullName>
    </submittedName>
</protein>
<sequence>MSSKHTGTVNHEKDTDGVKEIIFNVDLRGPQIGYGLLKDRKYLSLVEGKRSLESLIEGFGSLHNKIHIIWNKNNLQSFIMSTDPHLPTPHNEGTKKRSKTIEGHINSHTQRGYGNYNHHGSFEIPIQRTDKFSNGGRHTNPRDGRRGGLGGRGYNRPQDEVPRHEA</sequence>
<organism evidence="1 2">
    <name type="scientific">Catharanthus roseus</name>
    <name type="common">Madagascar periwinkle</name>
    <name type="synonym">Vinca rosea</name>
    <dbReference type="NCBI Taxonomy" id="4058"/>
    <lineage>
        <taxon>Eukaryota</taxon>
        <taxon>Viridiplantae</taxon>
        <taxon>Streptophyta</taxon>
        <taxon>Embryophyta</taxon>
        <taxon>Tracheophyta</taxon>
        <taxon>Spermatophyta</taxon>
        <taxon>Magnoliopsida</taxon>
        <taxon>eudicotyledons</taxon>
        <taxon>Gunneridae</taxon>
        <taxon>Pentapetalae</taxon>
        <taxon>asterids</taxon>
        <taxon>lamiids</taxon>
        <taxon>Gentianales</taxon>
        <taxon>Apocynaceae</taxon>
        <taxon>Rauvolfioideae</taxon>
        <taxon>Vinceae</taxon>
        <taxon>Catharanthinae</taxon>
        <taxon>Catharanthus</taxon>
    </lineage>
</organism>
<evidence type="ECO:0000313" key="1">
    <source>
        <dbReference type="EMBL" id="KAI5671352.1"/>
    </source>
</evidence>
<keyword evidence="2" id="KW-1185">Reference proteome</keyword>
<proteinExistence type="predicted"/>